<keyword evidence="2" id="KW-0472">Membrane</keyword>
<dbReference type="AlphaFoldDB" id="A0A1J9Q908"/>
<keyword evidence="2" id="KW-1133">Transmembrane helix</keyword>
<comment type="caution">
    <text evidence="3">The sequence shown here is derived from an EMBL/GenBank/DDBJ whole genome shotgun (WGS) entry which is preliminary data.</text>
</comment>
<reference evidence="3 4" key="1">
    <citation type="submission" date="2015-08" db="EMBL/GenBank/DDBJ databases">
        <title>Emmonsia species relationships and genome sequence.</title>
        <authorList>
            <person name="Cuomo C.A."/>
            <person name="Schwartz I.S."/>
            <person name="Kenyon C."/>
            <person name="De Hoog G.S."/>
            <person name="Govender N.P."/>
            <person name="Botha A."/>
            <person name="Moreno L."/>
            <person name="De Vries M."/>
            <person name="Munoz J.F."/>
            <person name="Stielow J.B."/>
        </authorList>
    </citation>
    <scope>NUCLEOTIDE SEQUENCE [LARGE SCALE GENOMIC DNA]</scope>
    <source>
        <strain evidence="3 4">EI222</strain>
    </source>
</reference>
<keyword evidence="4" id="KW-1185">Reference proteome</keyword>
<evidence type="ECO:0000256" key="1">
    <source>
        <dbReference type="SAM" id="MobiDB-lite"/>
    </source>
</evidence>
<feature type="compositionally biased region" description="Low complexity" evidence="1">
    <location>
        <begin position="284"/>
        <end position="307"/>
    </location>
</feature>
<accession>A0A1J9Q908</accession>
<dbReference type="Proteomes" id="UP000242791">
    <property type="component" value="Unassembled WGS sequence"/>
</dbReference>
<gene>
    <name evidence="3" type="ORF">ACJ73_04089</name>
</gene>
<dbReference type="VEuPathDB" id="FungiDB:ACJ73_04089"/>
<feature type="compositionally biased region" description="Low complexity" evidence="1">
    <location>
        <begin position="315"/>
        <end position="329"/>
    </location>
</feature>
<sequence>MTGRRIHSTVTLGGFPNPSRPVISFFAGAMRAENMKDLSSAFQSPPGSGNQPDGEVLVLPELPRTFRFFLSSTLYSIIDRQSLEFCGEREHFSQPSRTGEAQAPQPPYLTNGEICRNNTKHQCYLWRGSPQHSALSRRYCHFARSGRDVKGECATHSTALNTLLTCHAQITRLPCAVIKKTSACQMGSVIFKAHTVPCCREDLVRIKTGDLAVFHLVVTDYNRHIGFPIVNFGFHGKDSKYCCGGFEIVDGNVGCMNGDSAFLLPPGEAIIGVAGLVNTTTPAPTPTGAASTTSTGTSTIATGTNTGLRPTPTDPGSTIPTTSPVTSTCPSPRDTVIGVGVGVPLGVIAIAALAWAIWERSGRHQALAAASAGGAVYSAQTEYANPPHYQKPVAELSERGAISELMASERHNHK</sequence>
<organism evidence="3 4">
    <name type="scientific">Blastomyces percursus</name>
    <dbReference type="NCBI Taxonomy" id="1658174"/>
    <lineage>
        <taxon>Eukaryota</taxon>
        <taxon>Fungi</taxon>
        <taxon>Dikarya</taxon>
        <taxon>Ascomycota</taxon>
        <taxon>Pezizomycotina</taxon>
        <taxon>Eurotiomycetes</taxon>
        <taxon>Eurotiomycetidae</taxon>
        <taxon>Onygenales</taxon>
        <taxon>Ajellomycetaceae</taxon>
        <taxon>Blastomyces</taxon>
    </lineage>
</organism>
<feature type="region of interest" description="Disordered" evidence="1">
    <location>
        <begin position="284"/>
        <end position="329"/>
    </location>
</feature>
<dbReference type="OrthoDB" id="5215637at2759"/>
<name>A0A1J9Q908_9EURO</name>
<feature type="transmembrane region" description="Helical" evidence="2">
    <location>
        <begin position="336"/>
        <end position="358"/>
    </location>
</feature>
<protein>
    <submittedName>
        <fullName evidence="3">Uncharacterized protein</fullName>
    </submittedName>
</protein>
<dbReference type="EMBL" id="LGTZ01000540">
    <property type="protein sequence ID" value="OJD24546.1"/>
    <property type="molecule type" value="Genomic_DNA"/>
</dbReference>
<proteinExistence type="predicted"/>
<keyword evidence="2" id="KW-0812">Transmembrane</keyword>
<evidence type="ECO:0000313" key="4">
    <source>
        <dbReference type="Proteomes" id="UP000242791"/>
    </source>
</evidence>
<evidence type="ECO:0000313" key="3">
    <source>
        <dbReference type="EMBL" id="OJD24546.1"/>
    </source>
</evidence>
<dbReference type="STRING" id="1658174.A0A1J9Q908"/>
<evidence type="ECO:0000256" key="2">
    <source>
        <dbReference type="SAM" id="Phobius"/>
    </source>
</evidence>